<evidence type="ECO:0000313" key="2">
    <source>
        <dbReference type="Proteomes" id="UP001187239"/>
    </source>
</evidence>
<dbReference type="AlphaFoldDB" id="A0AAE4MWA1"/>
<reference evidence="1" key="1">
    <citation type="submission" date="2023-10" db="EMBL/GenBank/DDBJ databases">
        <title>Surveillance and assessment of the effects of hospital wastewater treatment on clearance of pathogenic bacterial and antimicrobial resistance genes.</title>
        <authorList>
            <person name="Wu Y."/>
        </authorList>
    </citation>
    <scope>NUCLEOTIDE SEQUENCE</scope>
    <source>
        <strain evidence="1">23-M-SY-8</strain>
    </source>
</reference>
<dbReference type="EMBL" id="JAWHXQ010000020">
    <property type="protein sequence ID" value="MDV0613905.1"/>
    <property type="molecule type" value="Genomic_DNA"/>
</dbReference>
<comment type="caution">
    <text evidence="1">The sequence shown here is derived from an EMBL/GenBank/DDBJ whole genome shotgun (WGS) entry which is preliminary data.</text>
</comment>
<name>A0AAE4MWA1_9ENTR</name>
<gene>
    <name evidence="1" type="ORF">RZO73_25730</name>
</gene>
<proteinExistence type="predicted"/>
<sequence length="104" mass="12363">MPKLTESDLIYKDDYVNTAKDASDDPKIIFSDNKRLSRSEKYEVLHFLNALHGPNNSDLSRKVRRICEWMLKNHVPSNIESTTKIREWIVKNIKDYMDKYPFKD</sequence>
<dbReference type="RefSeq" id="WP_316938714.1">
    <property type="nucleotide sequence ID" value="NZ_JAWHXQ010000020.1"/>
</dbReference>
<accession>A0AAE4MWA1</accession>
<organism evidence="1 2">
    <name type="scientific">Klebsiella quasipneumoniae subsp. similipneumoniae</name>
    <dbReference type="NCBI Taxonomy" id="1463164"/>
    <lineage>
        <taxon>Bacteria</taxon>
        <taxon>Pseudomonadati</taxon>
        <taxon>Pseudomonadota</taxon>
        <taxon>Gammaproteobacteria</taxon>
        <taxon>Enterobacterales</taxon>
        <taxon>Enterobacteriaceae</taxon>
        <taxon>Klebsiella/Raoultella group</taxon>
        <taxon>Klebsiella</taxon>
        <taxon>Klebsiella pneumoniae complex</taxon>
    </lineage>
</organism>
<dbReference type="Proteomes" id="UP001187239">
    <property type="component" value="Unassembled WGS sequence"/>
</dbReference>
<evidence type="ECO:0000313" key="1">
    <source>
        <dbReference type="EMBL" id="MDV0613905.1"/>
    </source>
</evidence>
<protein>
    <submittedName>
        <fullName evidence="1">Uncharacterized protein</fullName>
    </submittedName>
</protein>